<organism evidence="2">
    <name type="scientific">Arundo donax</name>
    <name type="common">Giant reed</name>
    <name type="synonym">Donax arundinaceus</name>
    <dbReference type="NCBI Taxonomy" id="35708"/>
    <lineage>
        <taxon>Eukaryota</taxon>
        <taxon>Viridiplantae</taxon>
        <taxon>Streptophyta</taxon>
        <taxon>Embryophyta</taxon>
        <taxon>Tracheophyta</taxon>
        <taxon>Spermatophyta</taxon>
        <taxon>Magnoliopsida</taxon>
        <taxon>Liliopsida</taxon>
        <taxon>Poales</taxon>
        <taxon>Poaceae</taxon>
        <taxon>PACMAD clade</taxon>
        <taxon>Arundinoideae</taxon>
        <taxon>Arundineae</taxon>
        <taxon>Arundo</taxon>
    </lineage>
</organism>
<reference evidence="2" key="2">
    <citation type="journal article" date="2015" name="Data Brief">
        <title>Shoot transcriptome of the giant reed, Arundo donax.</title>
        <authorList>
            <person name="Barrero R.A."/>
            <person name="Guerrero F.D."/>
            <person name="Moolhuijzen P."/>
            <person name="Goolsby J.A."/>
            <person name="Tidwell J."/>
            <person name="Bellgard S.E."/>
            <person name="Bellgard M.I."/>
        </authorList>
    </citation>
    <scope>NUCLEOTIDE SEQUENCE</scope>
    <source>
        <tissue evidence="2">Shoot tissue taken approximately 20 cm above the soil surface</tissue>
    </source>
</reference>
<accession>A0A0A9DH99</accession>
<keyword evidence="1" id="KW-1133">Transmembrane helix</keyword>
<protein>
    <submittedName>
        <fullName evidence="2">Uncharacterized protein</fullName>
    </submittedName>
</protein>
<dbReference type="AlphaFoldDB" id="A0A0A9DH99"/>
<keyword evidence="1" id="KW-0472">Membrane</keyword>
<keyword evidence="1" id="KW-0812">Transmembrane</keyword>
<dbReference type="EMBL" id="GBRH01214763">
    <property type="protein sequence ID" value="JAD83132.1"/>
    <property type="molecule type" value="Transcribed_RNA"/>
</dbReference>
<proteinExistence type="predicted"/>
<reference evidence="2" key="1">
    <citation type="submission" date="2014-09" db="EMBL/GenBank/DDBJ databases">
        <authorList>
            <person name="Magalhaes I.L.F."/>
            <person name="Oliveira U."/>
            <person name="Santos F.R."/>
            <person name="Vidigal T.H.D.A."/>
            <person name="Brescovit A.D."/>
            <person name="Santos A.J."/>
        </authorList>
    </citation>
    <scope>NUCLEOTIDE SEQUENCE</scope>
    <source>
        <tissue evidence="2">Shoot tissue taken approximately 20 cm above the soil surface</tissue>
    </source>
</reference>
<feature type="transmembrane region" description="Helical" evidence="1">
    <location>
        <begin position="21"/>
        <end position="46"/>
    </location>
</feature>
<name>A0A0A9DH99_ARUDO</name>
<evidence type="ECO:0000256" key="1">
    <source>
        <dbReference type="SAM" id="Phobius"/>
    </source>
</evidence>
<sequence length="63" mass="6884">MSKIPNSRPSFLGSRISPLASIPNAFLVLISRMSCLGLLFLFYMGLEKPTLLCDLPSTCPIVI</sequence>
<evidence type="ECO:0000313" key="2">
    <source>
        <dbReference type="EMBL" id="JAD83132.1"/>
    </source>
</evidence>